<comment type="subcellular location">
    <subcellularLocation>
        <location evidence="1">Membrane</location>
        <topology evidence="1">Multi-pass membrane protein</topology>
    </subcellularLocation>
</comment>
<evidence type="ECO:0000313" key="6">
    <source>
        <dbReference type="Proteomes" id="UP000002630"/>
    </source>
</evidence>
<protein>
    <submittedName>
        <fullName evidence="5">Uncharacterized protein</fullName>
    </submittedName>
</protein>
<keyword evidence="4" id="KW-0812">Transmembrane</keyword>
<evidence type="ECO:0000256" key="3">
    <source>
        <dbReference type="SAM" id="MobiDB-lite"/>
    </source>
</evidence>
<feature type="region of interest" description="Disordered" evidence="3">
    <location>
        <begin position="91"/>
        <end position="110"/>
    </location>
</feature>
<dbReference type="Proteomes" id="UP000002630">
    <property type="component" value="Linkage Group LG16"/>
</dbReference>
<feature type="transmembrane region" description="Helical" evidence="4">
    <location>
        <begin position="130"/>
        <end position="148"/>
    </location>
</feature>
<reference evidence="5 6" key="1">
    <citation type="journal article" date="2010" name="Nature">
        <title>The Ectocarpus genome and the independent evolution of multicellularity in brown algae.</title>
        <authorList>
            <person name="Cock J.M."/>
            <person name="Sterck L."/>
            <person name="Rouze P."/>
            <person name="Scornet D."/>
            <person name="Allen A.E."/>
            <person name="Amoutzias G."/>
            <person name="Anthouard V."/>
            <person name="Artiguenave F."/>
            <person name="Aury J.M."/>
            <person name="Badger J.H."/>
            <person name="Beszteri B."/>
            <person name="Billiau K."/>
            <person name="Bonnet E."/>
            <person name="Bothwell J.H."/>
            <person name="Bowler C."/>
            <person name="Boyen C."/>
            <person name="Brownlee C."/>
            <person name="Carrano C.J."/>
            <person name="Charrier B."/>
            <person name="Cho G.Y."/>
            <person name="Coelho S.M."/>
            <person name="Collen J."/>
            <person name="Corre E."/>
            <person name="Da Silva C."/>
            <person name="Delage L."/>
            <person name="Delaroque N."/>
            <person name="Dittami S.M."/>
            <person name="Doulbeau S."/>
            <person name="Elias M."/>
            <person name="Farnham G."/>
            <person name="Gachon C.M."/>
            <person name="Gschloessl B."/>
            <person name="Heesch S."/>
            <person name="Jabbari K."/>
            <person name="Jubin C."/>
            <person name="Kawai H."/>
            <person name="Kimura K."/>
            <person name="Kloareg B."/>
            <person name="Kupper F.C."/>
            <person name="Lang D."/>
            <person name="Le Bail A."/>
            <person name="Leblanc C."/>
            <person name="Lerouge P."/>
            <person name="Lohr M."/>
            <person name="Lopez P.J."/>
            <person name="Martens C."/>
            <person name="Maumus F."/>
            <person name="Michel G."/>
            <person name="Miranda-Saavedra D."/>
            <person name="Morales J."/>
            <person name="Moreau H."/>
            <person name="Motomura T."/>
            <person name="Nagasato C."/>
            <person name="Napoli C.A."/>
            <person name="Nelson D.R."/>
            <person name="Nyvall-Collen P."/>
            <person name="Peters A.F."/>
            <person name="Pommier C."/>
            <person name="Potin P."/>
            <person name="Poulain J."/>
            <person name="Quesneville H."/>
            <person name="Read B."/>
            <person name="Rensing S.A."/>
            <person name="Ritter A."/>
            <person name="Rousvoal S."/>
            <person name="Samanta M."/>
            <person name="Samson G."/>
            <person name="Schroeder D.C."/>
            <person name="Segurens B."/>
            <person name="Strittmatter M."/>
            <person name="Tonon T."/>
            <person name="Tregear J.W."/>
            <person name="Valentin K."/>
            <person name="von Dassow P."/>
            <person name="Yamagishi T."/>
            <person name="Van de Peer Y."/>
            <person name="Wincker P."/>
        </authorList>
    </citation>
    <scope>NUCLEOTIDE SEQUENCE [LARGE SCALE GENOMIC DNA]</scope>
    <source>
        <strain evidence="6">Ec32 / CCAP1310/4</strain>
    </source>
</reference>
<dbReference type="GO" id="GO:0008381">
    <property type="term" value="F:mechanosensitive monoatomic ion channel activity"/>
    <property type="evidence" value="ECO:0007669"/>
    <property type="project" value="TreeGrafter"/>
</dbReference>
<organism evidence="5 6">
    <name type="scientific">Ectocarpus siliculosus</name>
    <name type="common">Brown alga</name>
    <name type="synonym">Conferva siliculosa</name>
    <dbReference type="NCBI Taxonomy" id="2880"/>
    <lineage>
        <taxon>Eukaryota</taxon>
        <taxon>Sar</taxon>
        <taxon>Stramenopiles</taxon>
        <taxon>Ochrophyta</taxon>
        <taxon>PX clade</taxon>
        <taxon>Phaeophyceae</taxon>
        <taxon>Ectocarpales</taxon>
        <taxon>Ectocarpaceae</taxon>
        <taxon>Ectocarpus</taxon>
    </lineage>
</organism>
<evidence type="ECO:0000256" key="2">
    <source>
        <dbReference type="ARBA" id="ARBA00008017"/>
    </source>
</evidence>
<sequence length="589" mass="63386">MGSDGVQGCGGLLLGALASCLRRAGLGNPGAAVENMAFGTDDPLAISTKKATGGGVGRPRSSSGAAAAGGGGRGGSVRGASFVSGDMALEEELEEDDDEADQEELSAQKKKVHDLGELPALDWSNTSAKLLVTIVVVGVILLTTYSGWLDERVELGHFSLREWLNGLCVSVGAYFVIELLAKAVAGFFKWTRLLHTNNKVWIFIKLHKEVSVLIWSTIIFLLWTWFEGADLAPEDNGVIAKILGVFVAYTATNVVSEVCKVEMAHRYMWKPYLERARASIWSQYVIFMMTDHAMGLQTKDTEGQALALGFHQDQERRRLSLYTVGKAIGFVHANALRHPLGPGRPGTDRDGMIDSKTGARLFGELLFDALMVQFNGEDLSMLLPVPPALSSSRSKDNPSPTKSQAVDTDLPRPFRFCKAFGPAAAAVQPAADDVDDDNNNVNHNNNNNNNQHHPSNSNGNTVKARHVRSGGKRDSGGGGGGSAGGAAAAAVGRKGITLVHLRQITSKPIALKMMELFEVPPEGVVTRKEFVNRTVDIFVQRRSLQLTLGDYEAILTKVGYLLSVVSAVVIFFVALRILGYDIGSLVLTW</sequence>
<dbReference type="InterPro" id="IPR016688">
    <property type="entry name" value="MscS-like_plants/fungi"/>
</dbReference>
<dbReference type="InParanoid" id="D7FT72"/>
<feature type="compositionally biased region" description="Acidic residues" evidence="3">
    <location>
        <begin position="91"/>
        <end position="104"/>
    </location>
</feature>
<feature type="region of interest" description="Disordered" evidence="3">
    <location>
        <begin position="428"/>
        <end position="484"/>
    </location>
</feature>
<dbReference type="GO" id="GO:0006820">
    <property type="term" value="P:monoatomic anion transport"/>
    <property type="evidence" value="ECO:0007669"/>
    <property type="project" value="TreeGrafter"/>
</dbReference>
<dbReference type="PANTHER" id="PTHR31618:SF1">
    <property type="entry name" value="EF-HAND DOMAIN-CONTAINING PROTEIN"/>
    <property type="match status" value="1"/>
</dbReference>
<dbReference type="EMBL" id="FN648427">
    <property type="protein sequence ID" value="CBJ31338.1"/>
    <property type="molecule type" value="Genomic_DNA"/>
</dbReference>
<name>D7FT72_ECTSI</name>
<feature type="region of interest" description="Disordered" evidence="3">
    <location>
        <begin position="49"/>
        <end position="76"/>
    </location>
</feature>
<dbReference type="EMBL" id="FN649741">
    <property type="protein sequence ID" value="CBJ31338.1"/>
    <property type="molecule type" value="Genomic_DNA"/>
</dbReference>
<feature type="transmembrane region" description="Helical" evidence="4">
    <location>
        <begin position="558"/>
        <end position="579"/>
    </location>
</feature>
<keyword evidence="4" id="KW-0472">Membrane</keyword>
<feature type="compositionally biased region" description="Low complexity" evidence="3">
    <location>
        <begin position="439"/>
        <end position="458"/>
    </location>
</feature>
<keyword evidence="6" id="KW-1185">Reference proteome</keyword>
<feature type="transmembrane region" description="Helical" evidence="4">
    <location>
        <begin position="238"/>
        <end position="259"/>
    </location>
</feature>
<evidence type="ECO:0000256" key="4">
    <source>
        <dbReference type="SAM" id="Phobius"/>
    </source>
</evidence>
<evidence type="ECO:0000256" key="1">
    <source>
        <dbReference type="ARBA" id="ARBA00004141"/>
    </source>
</evidence>
<dbReference type="AlphaFoldDB" id="D7FT72"/>
<keyword evidence="4" id="KW-1133">Transmembrane helix</keyword>
<dbReference type="PANTHER" id="PTHR31618">
    <property type="entry name" value="MECHANOSENSITIVE ION CHANNEL PROTEIN 5"/>
    <property type="match status" value="1"/>
</dbReference>
<dbReference type="OrthoDB" id="544685at2759"/>
<proteinExistence type="inferred from homology"/>
<comment type="similarity">
    <text evidence="2">Belongs to the MscS (TC 1.A.23) family.</text>
</comment>
<feature type="compositionally biased region" description="Polar residues" evidence="3">
    <location>
        <begin position="389"/>
        <end position="406"/>
    </location>
</feature>
<gene>
    <name evidence="5" type="ORF">Esi_0246_0002</name>
</gene>
<accession>D7FT72</accession>
<feature type="transmembrane region" description="Helical" evidence="4">
    <location>
        <begin position="163"/>
        <end position="188"/>
    </location>
</feature>
<feature type="transmembrane region" description="Helical" evidence="4">
    <location>
        <begin position="209"/>
        <end position="226"/>
    </location>
</feature>
<evidence type="ECO:0000313" key="5">
    <source>
        <dbReference type="EMBL" id="CBJ31338.1"/>
    </source>
</evidence>
<feature type="region of interest" description="Disordered" evidence="3">
    <location>
        <begin position="388"/>
        <end position="408"/>
    </location>
</feature>
<feature type="compositionally biased region" description="Gly residues" evidence="3">
    <location>
        <begin position="67"/>
        <end position="76"/>
    </location>
</feature>
<dbReference type="GO" id="GO:0005886">
    <property type="term" value="C:plasma membrane"/>
    <property type="evidence" value="ECO:0007669"/>
    <property type="project" value="TreeGrafter"/>
</dbReference>